<feature type="region of interest" description="Disordered" evidence="1">
    <location>
        <begin position="1064"/>
        <end position="1098"/>
    </location>
</feature>
<dbReference type="Gene3D" id="3.30.1360.200">
    <property type="match status" value="1"/>
</dbReference>
<feature type="compositionally biased region" description="Basic and acidic residues" evidence="1">
    <location>
        <begin position="1075"/>
        <end position="1088"/>
    </location>
</feature>
<dbReference type="Pfam" id="PF12770">
    <property type="entry name" value="CHAT"/>
    <property type="match status" value="1"/>
</dbReference>
<dbReference type="Pfam" id="PF22599">
    <property type="entry name" value="SecDF_P1_head"/>
    <property type="match status" value="1"/>
</dbReference>
<feature type="transmembrane region" description="Helical" evidence="2">
    <location>
        <begin position="102"/>
        <end position="122"/>
    </location>
</feature>
<keyword evidence="2" id="KW-0812">Transmembrane</keyword>
<organism evidence="5 6">
    <name type="scientific">Streptomyces pseudovenezuelae</name>
    <dbReference type="NCBI Taxonomy" id="67350"/>
    <lineage>
        <taxon>Bacteria</taxon>
        <taxon>Bacillati</taxon>
        <taxon>Actinomycetota</taxon>
        <taxon>Actinomycetes</taxon>
        <taxon>Kitasatosporales</taxon>
        <taxon>Streptomycetaceae</taxon>
        <taxon>Streptomyces</taxon>
        <taxon>Streptomyces aurantiacus group</taxon>
    </lineage>
</organism>
<feature type="transmembrane region" description="Helical" evidence="2">
    <location>
        <begin position="69"/>
        <end position="90"/>
    </location>
</feature>
<evidence type="ECO:0000313" key="6">
    <source>
        <dbReference type="Proteomes" id="UP001160499"/>
    </source>
</evidence>
<evidence type="ECO:0000259" key="3">
    <source>
        <dbReference type="Pfam" id="PF12770"/>
    </source>
</evidence>
<sequence>MRGMPQRGSGMFSRPITYRVILALRYTAADAVPVAVFVVVGLGWLAVTQDAGAGGVRWQDAPLGWLTDLLPYGSASVLVAAVVLMTLLRLGTRLDAESPIPLALQKVFLGAMTLVAGAWAVHDGPGGAVLRYGPVVVAVLLALFVRRARWRGTLSWRRRRTAAGFGPSSRALLGLRPYIALRNVITAYPEVRLFSTNLAETQAQESAAVFKDRGDAASEAFCWALGIDYMVAQNNLPYAERLLRAMGGSPEAARQPAALAAEAALLRAVGESERSLATLRHAAAGAGRVPAALRGLIAEVALEVAADPVAPDGAGRRTALVWRQEFGAVFLDLVVEARALAVSDPDRALALAYRVCRLPDRVAPFARGGDPDVQIRAYQQGRTATGLALMLAAEIHESRGHHGAATGAYIDALSAFEATVERTRAARCVVLGFLNAVEAGYDDPDQEEQALDMIRVGLQMLESDRGALRGEEHRGAWLTAQQELYARVFALVSRGPRAHPGKAAELGLWLLESLHRTLTEALIGAEGGPWFPVGDTRLQHLVRLEATARARTAEEFAAVQERLGAVGARGHLLDRLAAARRGDDTLPPPSAQAPVDRVDGTAGGTRGPAATASDGAHLGSDRADAAPDESAISATTDVQALLDRLGDRVALLYHCRRDARGWSVLSAIVSAAHGTRLHRTRLDTVAGEEISDTFTPAGALDALAAADEAQTTVLYYTPLDDPVWAQLSQALVPAEWWDLLCPEDAGTAHEVVVVPDGPLSALPFAALPVRDQRPLLEYALITLTPALSMLRPTAARHTGPRTALTPTLVSHIGIGLPPESTAAEAVALEQIAASATVRRTADRAQLEAALHAQPAADLAIISAHGSPGEAADRSLWLADGSTLSAASAAMLAWPSTVVLGSCWVSGMIVDTGKEPFGFPLACFLGGAHTVVGGAAPVPDDVAGSDVRWLIASIPHGRAPLSVLREAALERIRDVPLSDLDAATTTGLITWSTAAPARRPGSSPEATAFWDGVGLSNEHVISQGQLSLTLAPSVRAVLDAATDTSAGRPIGTMDFAVAAFTSDPANWQPLPGRPPADAHDEPPEGRSDRVLLSASPGQRPHLMTASLARALRRGSRLAEGAHRTAPLHVITAGLLDDESAVARWVQACGPRGEQWADRTCLKPLGGEPDPDTLLGITPGDWERHQTRIDGADRRQDDSAMDRYDWPVALLVGLLIVGVPALLGAPYAPESPAELADPTTVTVTFAPTDDTRPADVDRAMTRLRDRAAESGVKGAQFTGGDDTITVTAPVRYRERLVALAEGESGAEIRPVLELRTATPGTQPQLGVQSTASPQAGGDPAAVALQRRFQATECPTDTAPAEEAVPSEPLVLCDARDPITYLLGAAALTGDDVTKAESSYAASRGWSVLVSFSAAGGKKFAQLTARLATFTPPQNQLAITAGNRVVSAPSVNQSLTDGTVEIYGVDKQQATDLAEELAGRPLYRVVEVITR</sequence>
<feature type="region of interest" description="Disordered" evidence="1">
    <location>
        <begin position="1317"/>
        <end position="1336"/>
    </location>
</feature>
<reference evidence="5 6" key="1">
    <citation type="submission" date="2023-04" db="EMBL/GenBank/DDBJ databases">
        <title>Forest soil microbial communities from Buena Vista Peninsula, Colon Province, Panama.</title>
        <authorList>
            <person name="Bouskill N."/>
        </authorList>
    </citation>
    <scope>NUCLEOTIDE SEQUENCE [LARGE SCALE GENOMIC DNA]</scope>
    <source>
        <strain evidence="5 6">GGS1</strain>
    </source>
</reference>
<feature type="domain" description="SecDF P1 head subdomain" evidence="4">
    <location>
        <begin position="1376"/>
        <end position="1474"/>
    </location>
</feature>
<evidence type="ECO:0000256" key="2">
    <source>
        <dbReference type="SAM" id="Phobius"/>
    </source>
</evidence>
<dbReference type="InterPro" id="IPR054384">
    <property type="entry name" value="SecDF_P1_head"/>
</dbReference>
<evidence type="ECO:0000313" key="5">
    <source>
        <dbReference type="EMBL" id="MDH6222639.1"/>
    </source>
</evidence>
<protein>
    <recommendedName>
        <fullName evidence="7">CHAT domain-containing protein</fullName>
    </recommendedName>
</protein>
<dbReference type="EMBL" id="JARXVH010000039">
    <property type="protein sequence ID" value="MDH6222639.1"/>
    <property type="molecule type" value="Genomic_DNA"/>
</dbReference>
<keyword evidence="2" id="KW-0472">Membrane</keyword>
<evidence type="ECO:0000259" key="4">
    <source>
        <dbReference type="Pfam" id="PF22599"/>
    </source>
</evidence>
<dbReference type="Proteomes" id="UP001160499">
    <property type="component" value="Unassembled WGS sequence"/>
</dbReference>
<evidence type="ECO:0000256" key="1">
    <source>
        <dbReference type="SAM" id="MobiDB-lite"/>
    </source>
</evidence>
<feature type="compositionally biased region" description="Polar residues" evidence="1">
    <location>
        <begin position="1317"/>
        <end position="1331"/>
    </location>
</feature>
<feature type="domain" description="CHAT" evidence="3">
    <location>
        <begin position="724"/>
        <end position="974"/>
    </location>
</feature>
<feature type="transmembrane region" description="Helical" evidence="2">
    <location>
        <begin position="21"/>
        <end position="47"/>
    </location>
</feature>
<keyword evidence="2" id="KW-1133">Transmembrane helix</keyword>
<accession>A0ABT6M265</accession>
<dbReference type="InterPro" id="IPR024983">
    <property type="entry name" value="CHAT_dom"/>
</dbReference>
<evidence type="ECO:0008006" key="7">
    <source>
        <dbReference type="Google" id="ProtNLM"/>
    </source>
</evidence>
<proteinExistence type="predicted"/>
<name>A0ABT6M265_9ACTN</name>
<keyword evidence="6" id="KW-1185">Reference proteome</keyword>
<comment type="caution">
    <text evidence="5">The sequence shown here is derived from an EMBL/GenBank/DDBJ whole genome shotgun (WGS) entry which is preliminary data.</text>
</comment>
<gene>
    <name evidence="5" type="ORF">M2283_009991</name>
</gene>
<feature type="region of interest" description="Disordered" evidence="1">
    <location>
        <begin position="580"/>
        <end position="629"/>
    </location>
</feature>